<evidence type="ECO:0000313" key="1">
    <source>
        <dbReference type="EMBL" id="GGI31734.1"/>
    </source>
</evidence>
<dbReference type="InterPro" id="IPR027417">
    <property type="entry name" value="P-loop_NTPase"/>
</dbReference>
<reference evidence="1" key="1">
    <citation type="journal article" date="2014" name="Int. J. Syst. Evol. Microbiol.">
        <title>Complete genome sequence of Corynebacterium casei LMG S-19264T (=DSM 44701T), isolated from a smear-ripened cheese.</title>
        <authorList>
            <consortium name="US DOE Joint Genome Institute (JGI-PGF)"/>
            <person name="Walter F."/>
            <person name="Albersmeier A."/>
            <person name="Kalinowski J."/>
            <person name="Ruckert C."/>
        </authorList>
    </citation>
    <scope>NUCLEOTIDE SEQUENCE</scope>
    <source>
        <strain evidence="1">CGMCC 1.15034</strain>
    </source>
</reference>
<evidence type="ECO:0000313" key="2">
    <source>
        <dbReference type="EMBL" id="QOZ62550.1"/>
    </source>
</evidence>
<evidence type="ECO:0000313" key="4">
    <source>
        <dbReference type="Proteomes" id="UP000625079"/>
    </source>
</evidence>
<dbReference type="Proteomes" id="UP000625079">
    <property type="component" value="Unassembled WGS sequence"/>
</dbReference>
<dbReference type="Pfam" id="PF13481">
    <property type="entry name" value="AAA_25"/>
    <property type="match status" value="1"/>
</dbReference>
<dbReference type="EMBL" id="CP030057">
    <property type="protein sequence ID" value="QOZ62550.1"/>
    <property type="molecule type" value="Genomic_DNA"/>
</dbReference>
<dbReference type="OrthoDB" id="1496333at2"/>
<organism evidence="1 4">
    <name type="scientific">Bradyrhizobium guangdongense</name>
    <dbReference type="NCBI Taxonomy" id="1325090"/>
    <lineage>
        <taxon>Bacteria</taxon>
        <taxon>Pseudomonadati</taxon>
        <taxon>Pseudomonadota</taxon>
        <taxon>Alphaproteobacteria</taxon>
        <taxon>Hyphomicrobiales</taxon>
        <taxon>Nitrobacteraceae</taxon>
        <taxon>Bradyrhizobium</taxon>
    </lineage>
</organism>
<protein>
    <recommendedName>
        <fullName evidence="5">AAA family ATPase</fullName>
    </recommendedName>
</protein>
<gene>
    <name evidence="1" type="ORF">GCM10010987_65890</name>
    <name evidence="2" type="ORF">XH86_30245</name>
</gene>
<dbReference type="Proteomes" id="UP000593880">
    <property type="component" value="Chromosome"/>
</dbReference>
<dbReference type="RefSeq" id="WP_128968129.1">
    <property type="nucleotide sequence ID" value="NZ_BMHC01000021.1"/>
</dbReference>
<reference evidence="2 3" key="2">
    <citation type="submission" date="2018-06" db="EMBL/GenBank/DDBJ databases">
        <title>Comparative genomics of rhizobia nodulating Arachis hypogaea in China.</title>
        <authorList>
            <person name="Li Y."/>
        </authorList>
    </citation>
    <scope>NUCLEOTIDE SEQUENCE [LARGE SCALE GENOMIC DNA]</scope>
    <source>
        <strain evidence="2 3">CCBAU 51658</strain>
    </source>
</reference>
<keyword evidence="3" id="KW-1185">Reference proteome</keyword>
<evidence type="ECO:0008006" key="5">
    <source>
        <dbReference type="Google" id="ProtNLM"/>
    </source>
</evidence>
<dbReference type="AlphaFoldDB" id="A0A410VCY2"/>
<reference evidence="1" key="3">
    <citation type="submission" date="2022-12" db="EMBL/GenBank/DDBJ databases">
        <authorList>
            <person name="Sun Q."/>
            <person name="Zhou Y."/>
        </authorList>
    </citation>
    <scope>NUCLEOTIDE SEQUENCE</scope>
    <source>
        <strain evidence="1">CGMCC 1.15034</strain>
    </source>
</reference>
<evidence type="ECO:0000313" key="3">
    <source>
        <dbReference type="Proteomes" id="UP000593880"/>
    </source>
</evidence>
<proteinExistence type="predicted"/>
<dbReference type="Gene3D" id="3.40.50.300">
    <property type="entry name" value="P-loop containing nucleotide triphosphate hydrolases"/>
    <property type="match status" value="1"/>
</dbReference>
<accession>A0A410VCY2</accession>
<name>A0A410VCY2_9BRAD</name>
<dbReference type="SUPFAM" id="SSF52540">
    <property type="entry name" value="P-loop containing nucleoside triphosphate hydrolases"/>
    <property type="match status" value="1"/>
</dbReference>
<sequence>MAKITIFPRPKPSPVNTVSLRAIGATSPEPPQWLVKGILPRTGVALLSGQYAAGKTFVGIDLCLSLVFNREFLGRRVRSGGVLWIAAEGGGEIDSRVEAARAGKFQDGHAGEIPFIVAEPPAGLLQNHIITWLEHAVAEASWEIAEKFGADLRLVVIDTLAACFNIADENDNAEAARLMKELARVGNASDVLIMPIAHHGKNAETGVRGASAYGAGADAILSVLGVTDPLSGRTSKRSLALTKSRRGGTGSLESFEVRNHVLGLDEDGDPMTAGYIEFLESAGEAAPQVVAAKVKSKIPRDFTEAFNEALAGHGKDYRIPEGPTVTAVNVTEVRNLFLRRYITGNPETKPSAKYKAFARAIEAAKNETMIAGTSLSSNVELIWALRD</sequence>
<dbReference type="EMBL" id="BMHC01000021">
    <property type="protein sequence ID" value="GGI31734.1"/>
    <property type="molecule type" value="Genomic_DNA"/>
</dbReference>